<dbReference type="PANTHER" id="PTHR43297:SF2">
    <property type="entry name" value="DIPEPTIDE TRANSPORT ATP-BINDING PROTEIN DPPD"/>
    <property type="match status" value="1"/>
</dbReference>
<organism evidence="11 12">
    <name type="scientific">Halomonas salipaludis</name>
    <dbReference type="NCBI Taxonomy" id="2032625"/>
    <lineage>
        <taxon>Bacteria</taxon>
        <taxon>Pseudomonadati</taxon>
        <taxon>Pseudomonadota</taxon>
        <taxon>Gammaproteobacteria</taxon>
        <taxon>Oceanospirillales</taxon>
        <taxon>Halomonadaceae</taxon>
        <taxon>Halomonas</taxon>
    </lineage>
</organism>
<evidence type="ECO:0000256" key="6">
    <source>
        <dbReference type="ARBA" id="ARBA00022840"/>
    </source>
</evidence>
<evidence type="ECO:0000259" key="10">
    <source>
        <dbReference type="PROSITE" id="PS50893"/>
    </source>
</evidence>
<dbReference type="NCBIfam" id="NF007739">
    <property type="entry name" value="PRK10419.1"/>
    <property type="match status" value="2"/>
</dbReference>
<dbReference type="AlphaFoldDB" id="A0A2A2ETL0"/>
<keyword evidence="5" id="KW-0547">Nucleotide-binding</keyword>
<dbReference type="Pfam" id="PF00005">
    <property type="entry name" value="ABC_tran"/>
    <property type="match status" value="2"/>
</dbReference>
<proteinExistence type="inferred from homology"/>
<feature type="domain" description="ABC transporter" evidence="10">
    <location>
        <begin position="278"/>
        <end position="527"/>
    </location>
</feature>
<keyword evidence="6 11" id="KW-0067">ATP-binding</keyword>
<comment type="caution">
    <text evidence="11">The sequence shown here is derived from an EMBL/GenBank/DDBJ whole genome shotgun (WGS) entry which is preliminary data.</text>
</comment>
<evidence type="ECO:0000256" key="7">
    <source>
        <dbReference type="ARBA" id="ARBA00023136"/>
    </source>
</evidence>
<accession>A0A2A2ETL0</accession>
<dbReference type="InterPro" id="IPR050388">
    <property type="entry name" value="ABC_Ni/Peptide_Import"/>
</dbReference>
<dbReference type="InterPro" id="IPR003439">
    <property type="entry name" value="ABC_transporter-like_ATP-bd"/>
</dbReference>
<dbReference type="EC" id="7.4.2.9" evidence="8"/>
<evidence type="ECO:0000256" key="9">
    <source>
        <dbReference type="ARBA" id="ARBA00047356"/>
    </source>
</evidence>
<evidence type="ECO:0000256" key="2">
    <source>
        <dbReference type="ARBA" id="ARBA00005417"/>
    </source>
</evidence>
<dbReference type="CDD" id="cd03257">
    <property type="entry name" value="ABC_NikE_OppD_transporters"/>
    <property type="match status" value="2"/>
</dbReference>
<keyword evidence="7" id="KW-0472">Membrane</keyword>
<sequence>MTTPLLEIDRLRVDFHLPQGTVSAVKSLDLHIAPGETLALVGESGSGKSISSLAIMRLLPDLAEPSGSIRWHGKRGEEALLDTPLRRMRQIRGNEISMIFQEPMTSLNPLMRIGDQVREVLKKHTSLRGKTADERVIELFEQVGIPEPRRRIASYPYELSGGQRQRVMIAMALACEPKLLIADEPTTALDVTVQAQILRLLKDLQQRYGMAILFITHDLGVVRHFADRVCVMRHGEIVETASTQALFSAPQHPYTRMLIEAEPSGRKAPVDPSLPVLLEARDIKVRFALKKRLFRPSEYFDAVRGIDLDIRRGQTLGIVGESGSGKSTLGRALLRLLESSGDVRFDETDLTHLDGSAMRPIRSRMQVVFQDPFGSLSPRLTVGEIVSEGLRVHYPLLTRREREARVIETLEEVALDPAMRKRYPHEFSGGQRQRIAIARALVLKPEFLLLDEPTSALDRSVQATVIELLRTLQAKHDLTYLFISHDLAVVRALADSVIVMRQGEVVEQGETEALFRSPRDAYTRELMRAAFLDAVS</sequence>
<dbReference type="NCBIfam" id="NF008453">
    <property type="entry name" value="PRK11308.1"/>
    <property type="match status" value="2"/>
</dbReference>
<dbReference type="Gene3D" id="3.40.50.300">
    <property type="entry name" value="P-loop containing nucleotide triphosphate hydrolases"/>
    <property type="match status" value="2"/>
</dbReference>
<dbReference type="FunFam" id="3.40.50.300:FF:000016">
    <property type="entry name" value="Oligopeptide ABC transporter ATP-binding component"/>
    <property type="match status" value="2"/>
</dbReference>
<name>A0A2A2ETL0_9GAMM</name>
<dbReference type="GO" id="GO:0015833">
    <property type="term" value="P:peptide transport"/>
    <property type="evidence" value="ECO:0007669"/>
    <property type="project" value="InterPro"/>
</dbReference>
<dbReference type="InterPro" id="IPR027417">
    <property type="entry name" value="P-loop_NTPase"/>
</dbReference>
<gene>
    <name evidence="11" type="ORF">CK498_12395</name>
</gene>
<keyword evidence="3" id="KW-0813">Transport</keyword>
<dbReference type="SMART" id="SM00382">
    <property type="entry name" value="AAA"/>
    <property type="match status" value="2"/>
</dbReference>
<dbReference type="GO" id="GO:0055085">
    <property type="term" value="P:transmembrane transport"/>
    <property type="evidence" value="ECO:0007669"/>
    <property type="project" value="UniProtKB-ARBA"/>
</dbReference>
<evidence type="ECO:0000256" key="5">
    <source>
        <dbReference type="ARBA" id="ARBA00022741"/>
    </source>
</evidence>
<dbReference type="EMBL" id="NSKB01000004">
    <property type="protein sequence ID" value="PAU76771.1"/>
    <property type="molecule type" value="Genomic_DNA"/>
</dbReference>
<dbReference type="InterPro" id="IPR013563">
    <property type="entry name" value="Oligopep_ABC_C"/>
</dbReference>
<dbReference type="PROSITE" id="PS00211">
    <property type="entry name" value="ABC_TRANSPORTER_1"/>
    <property type="match status" value="2"/>
</dbReference>
<dbReference type="GO" id="GO:0016887">
    <property type="term" value="F:ATP hydrolysis activity"/>
    <property type="evidence" value="ECO:0007669"/>
    <property type="project" value="InterPro"/>
</dbReference>
<dbReference type="Pfam" id="PF08352">
    <property type="entry name" value="oligo_HPY"/>
    <property type="match status" value="2"/>
</dbReference>
<reference evidence="11 12" key="1">
    <citation type="submission" date="2017-08" db="EMBL/GenBank/DDBJ databases">
        <title>Halomonas alkalisoli sp. nov., isolated from saline alkaline soil.</title>
        <authorList>
            <person name="Wang D."/>
            <person name="Zhang G."/>
        </authorList>
    </citation>
    <scope>NUCLEOTIDE SEQUENCE [LARGE SCALE GENOMIC DNA]</scope>
    <source>
        <strain evidence="11 12">WRN001</strain>
    </source>
</reference>
<feature type="domain" description="ABC transporter" evidence="10">
    <location>
        <begin position="6"/>
        <end position="259"/>
    </location>
</feature>
<keyword evidence="12" id="KW-1185">Reference proteome</keyword>
<dbReference type="PROSITE" id="PS50893">
    <property type="entry name" value="ABC_TRANSPORTER_2"/>
    <property type="match status" value="2"/>
</dbReference>
<evidence type="ECO:0000256" key="3">
    <source>
        <dbReference type="ARBA" id="ARBA00022448"/>
    </source>
</evidence>
<evidence type="ECO:0000256" key="8">
    <source>
        <dbReference type="ARBA" id="ARBA00038852"/>
    </source>
</evidence>
<evidence type="ECO:0000256" key="1">
    <source>
        <dbReference type="ARBA" id="ARBA00004417"/>
    </source>
</evidence>
<dbReference type="Proteomes" id="UP000217771">
    <property type="component" value="Unassembled WGS sequence"/>
</dbReference>
<dbReference type="GO" id="GO:0005524">
    <property type="term" value="F:ATP binding"/>
    <property type="evidence" value="ECO:0007669"/>
    <property type="project" value="UniProtKB-KW"/>
</dbReference>
<dbReference type="OrthoDB" id="9784450at2"/>
<dbReference type="RefSeq" id="WP_095621160.1">
    <property type="nucleotide sequence ID" value="NZ_NSKB01000004.1"/>
</dbReference>
<comment type="similarity">
    <text evidence="2">Belongs to the ABC transporter superfamily.</text>
</comment>
<dbReference type="GO" id="GO:0005886">
    <property type="term" value="C:plasma membrane"/>
    <property type="evidence" value="ECO:0007669"/>
    <property type="project" value="UniProtKB-SubCell"/>
</dbReference>
<evidence type="ECO:0000256" key="4">
    <source>
        <dbReference type="ARBA" id="ARBA00022475"/>
    </source>
</evidence>
<protein>
    <recommendedName>
        <fullName evidence="8">ABC-type dipeptide transporter</fullName>
        <ecNumber evidence="8">7.4.2.9</ecNumber>
    </recommendedName>
</protein>
<evidence type="ECO:0000313" key="12">
    <source>
        <dbReference type="Proteomes" id="UP000217771"/>
    </source>
</evidence>
<dbReference type="InterPro" id="IPR003593">
    <property type="entry name" value="AAA+_ATPase"/>
</dbReference>
<dbReference type="PANTHER" id="PTHR43297">
    <property type="entry name" value="OLIGOPEPTIDE TRANSPORT ATP-BINDING PROTEIN APPD"/>
    <property type="match status" value="1"/>
</dbReference>
<evidence type="ECO:0000313" key="11">
    <source>
        <dbReference type="EMBL" id="PAU76771.1"/>
    </source>
</evidence>
<dbReference type="SUPFAM" id="SSF52540">
    <property type="entry name" value="P-loop containing nucleoside triphosphate hydrolases"/>
    <property type="match status" value="2"/>
</dbReference>
<comment type="catalytic activity">
    <reaction evidence="9">
        <text>a dipeptide(out) + ATP + H2O = a dipeptide(in) + ADP + phosphate + H(+)</text>
        <dbReference type="Rhea" id="RHEA:23120"/>
        <dbReference type="ChEBI" id="CHEBI:15377"/>
        <dbReference type="ChEBI" id="CHEBI:15378"/>
        <dbReference type="ChEBI" id="CHEBI:30616"/>
        <dbReference type="ChEBI" id="CHEBI:43474"/>
        <dbReference type="ChEBI" id="CHEBI:90799"/>
        <dbReference type="ChEBI" id="CHEBI:456216"/>
        <dbReference type="EC" id="7.4.2.9"/>
    </reaction>
</comment>
<dbReference type="InterPro" id="IPR017871">
    <property type="entry name" value="ABC_transporter-like_CS"/>
</dbReference>
<keyword evidence="4" id="KW-1003">Cell membrane</keyword>
<comment type="subcellular location">
    <subcellularLocation>
        <location evidence="1">Cell inner membrane</location>
        <topology evidence="1">Peripheral membrane protein</topology>
    </subcellularLocation>
</comment>